<name>A0ABM3I325_ZIZJJ</name>
<dbReference type="InterPro" id="IPR001938">
    <property type="entry name" value="Thaumatin"/>
</dbReference>
<organism evidence="5 6">
    <name type="scientific">Ziziphus jujuba</name>
    <name type="common">Chinese jujube</name>
    <name type="synonym">Ziziphus sativa</name>
    <dbReference type="NCBI Taxonomy" id="326968"/>
    <lineage>
        <taxon>Eukaryota</taxon>
        <taxon>Viridiplantae</taxon>
        <taxon>Streptophyta</taxon>
        <taxon>Embryophyta</taxon>
        <taxon>Tracheophyta</taxon>
        <taxon>Spermatophyta</taxon>
        <taxon>Magnoliopsida</taxon>
        <taxon>eudicotyledons</taxon>
        <taxon>Gunneridae</taxon>
        <taxon>Pentapetalae</taxon>
        <taxon>rosids</taxon>
        <taxon>fabids</taxon>
        <taxon>Rosales</taxon>
        <taxon>Rhamnaceae</taxon>
        <taxon>Paliureae</taxon>
        <taxon>Ziziphus</taxon>
    </lineage>
</organism>
<dbReference type="SUPFAM" id="SSF49870">
    <property type="entry name" value="Osmotin, thaumatin-like protein"/>
    <property type="match status" value="1"/>
</dbReference>
<dbReference type="InterPro" id="IPR037176">
    <property type="entry name" value="Osmotin/thaumatin-like_sf"/>
</dbReference>
<dbReference type="RefSeq" id="XP_048319644.2">
    <property type="nucleotide sequence ID" value="XM_048463687.2"/>
</dbReference>
<dbReference type="InterPro" id="IPR017949">
    <property type="entry name" value="Thaumatin_CS"/>
</dbReference>
<gene>
    <name evidence="6" type="primary">LOC107435672</name>
</gene>
<dbReference type="GeneID" id="107435672"/>
<feature type="signal peptide" evidence="4">
    <location>
        <begin position="1"/>
        <end position="23"/>
    </location>
</feature>
<dbReference type="Proteomes" id="UP001652623">
    <property type="component" value="Chromosome 6"/>
</dbReference>
<evidence type="ECO:0000256" key="2">
    <source>
        <dbReference type="ARBA" id="ARBA00010607"/>
    </source>
</evidence>
<keyword evidence="5" id="KW-1185">Reference proteome</keyword>
<evidence type="ECO:0000313" key="5">
    <source>
        <dbReference type="Proteomes" id="UP001652623"/>
    </source>
</evidence>
<evidence type="ECO:0000256" key="3">
    <source>
        <dbReference type="ARBA" id="ARBA00022525"/>
    </source>
</evidence>
<dbReference type="Pfam" id="PF00314">
    <property type="entry name" value="Thaumatin"/>
    <property type="match status" value="1"/>
</dbReference>
<keyword evidence="3" id="KW-0964">Secreted</keyword>
<sequence>MSSFKTLPVFFSLFIITFGSTYTSNIEIRNNCPYTVWAAAVPSGGGRKLNRGETWALNVNPGTEEAHIWARTKCNFDNSGRGTCETGDCGGVLECKSFGQPPNTVAEYMSVKQDVFDISLLNGFNVPMEFSPTSNGCSSGIKCTADIIGQCPKQLKTPGGCHNPCTFFKTDKYCCSSGRCGLTDLSKLFKERCKDDYTFPKDDKTRIFTCPQRTNYRVVFCP</sequence>
<dbReference type="PRINTS" id="PR00347">
    <property type="entry name" value="THAUMATIN"/>
</dbReference>
<feature type="chain" id="PRO_5047081075" evidence="4">
    <location>
        <begin position="24"/>
        <end position="222"/>
    </location>
</feature>
<dbReference type="SMART" id="SM00205">
    <property type="entry name" value="THN"/>
    <property type="match status" value="1"/>
</dbReference>
<proteinExistence type="inferred from homology"/>
<evidence type="ECO:0000313" key="6">
    <source>
        <dbReference type="RefSeq" id="XP_048319644.2"/>
    </source>
</evidence>
<accession>A0ABM3I325</accession>
<dbReference type="PROSITE" id="PS51367">
    <property type="entry name" value="THAUMATIN_2"/>
    <property type="match status" value="1"/>
</dbReference>
<evidence type="ECO:0000256" key="1">
    <source>
        <dbReference type="ARBA" id="ARBA00004613"/>
    </source>
</evidence>
<comment type="subcellular location">
    <subcellularLocation>
        <location evidence="1">Secreted</location>
    </subcellularLocation>
</comment>
<dbReference type="PANTHER" id="PTHR31048">
    <property type="entry name" value="OS03G0233200 PROTEIN"/>
    <property type="match status" value="1"/>
</dbReference>
<comment type="similarity">
    <text evidence="2">Belongs to the thaumatin family.</text>
</comment>
<dbReference type="PROSITE" id="PS00316">
    <property type="entry name" value="THAUMATIN_1"/>
    <property type="match status" value="1"/>
</dbReference>
<keyword evidence="4" id="KW-0732">Signal</keyword>
<dbReference type="Gene3D" id="2.60.110.10">
    <property type="entry name" value="Thaumatin"/>
    <property type="match status" value="1"/>
</dbReference>
<dbReference type="CDD" id="cd09217">
    <property type="entry name" value="TLP-P"/>
    <property type="match status" value="1"/>
</dbReference>
<protein>
    <submittedName>
        <fullName evidence="6">Protein P21</fullName>
    </submittedName>
</protein>
<reference evidence="6" key="1">
    <citation type="submission" date="2025-08" db="UniProtKB">
        <authorList>
            <consortium name="RefSeq"/>
        </authorList>
    </citation>
    <scope>IDENTIFICATION</scope>
    <source>
        <tissue evidence="6">Seedling</tissue>
    </source>
</reference>
<evidence type="ECO:0000256" key="4">
    <source>
        <dbReference type="SAM" id="SignalP"/>
    </source>
</evidence>
<dbReference type="PIRSF" id="PIRSF002703">
    <property type="entry name" value="Thaumatin"/>
    <property type="match status" value="1"/>
</dbReference>